<comment type="caution">
    <text evidence="5">The sequence shown here is derived from an EMBL/GenBank/DDBJ whole genome shotgun (WGS) entry which is preliminary data.</text>
</comment>
<keyword evidence="6" id="KW-1185">Reference proteome</keyword>
<dbReference type="PROSITE" id="PS50932">
    <property type="entry name" value="HTH_LACI_2"/>
    <property type="match status" value="1"/>
</dbReference>
<protein>
    <submittedName>
        <fullName evidence="5">LacI family DNA-binding transcriptional regulator</fullName>
    </submittedName>
</protein>
<dbReference type="CDD" id="cd06267">
    <property type="entry name" value="PBP1_LacI_sugar_binding-like"/>
    <property type="match status" value="1"/>
</dbReference>
<dbReference type="InterPro" id="IPR000843">
    <property type="entry name" value="HTH_LacI"/>
</dbReference>
<dbReference type="SUPFAM" id="SSF53822">
    <property type="entry name" value="Periplasmic binding protein-like I"/>
    <property type="match status" value="1"/>
</dbReference>
<evidence type="ECO:0000313" key="6">
    <source>
        <dbReference type="Proteomes" id="UP001575105"/>
    </source>
</evidence>
<sequence>MTKKLIKSPVSKPVRLVDIAVEAGVSRSAVANVLLNSAGKNVRVGEMTAKRIKSVASRMGYYPNAAAQRLAGKQTKIIGVVIDSYAPMPRFRQLSEVERAADEHGYRVMIGQSHGEIEKIESYAADFVANRVDGVICISHHYPDVGERIVEVFKQIPNVVYLGQPLADSKDTYWVAVDHRRAMRGLVDHFVQRGRRHIALCLPDQIYQDSRIRRTSYEESLRAHGIEPSDDLLLDCEDVVWDWENPAMHESLTACLRDMLARTPVDALLAINDLMAMHLVRSLRELGKRIPDDVAVAGYDNLAMTNVTIPSITTVDLCDYELARKGFDTLLALIEQRKVTKAQRHQWVEPKLIVRESG</sequence>
<dbReference type="Proteomes" id="UP001575105">
    <property type="component" value="Unassembled WGS sequence"/>
</dbReference>
<feature type="domain" description="HTH lacI-type" evidence="4">
    <location>
        <begin position="14"/>
        <end position="72"/>
    </location>
</feature>
<keyword evidence="3" id="KW-0804">Transcription</keyword>
<dbReference type="GO" id="GO:0003677">
    <property type="term" value="F:DNA binding"/>
    <property type="evidence" value="ECO:0007669"/>
    <property type="project" value="UniProtKB-KW"/>
</dbReference>
<dbReference type="RefSeq" id="WP_425344996.1">
    <property type="nucleotide sequence ID" value="NZ_JBGUBD010000004.1"/>
</dbReference>
<gene>
    <name evidence="5" type="ORF">ACERK3_07130</name>
</gene>
<name>A0ABV4U570_9BACT</name>
<evidence type="ECO:0000256" key="2">
    <source>
        <dbReference type="ARBA" id="ARBA00023125"/>
    </source>
</evidence>
<dbReference type="EMBL" id="JBGUBD010000004">
    <property type="protein sequence ID" value="MFA9478068.1"/>
    <property type="molecule type" value="Genomic_DNA"/>
</dbReference>
<keyword evidence="1" id="KW-0805">Transcription regulation</keyword>
<dbReference type="InterPro" id="IPR010982">
    <property type="entry name" value="Lambda_DNA-bd_dom_sf"/>
</dbReference>
<dbReference type="SUPFAM" id="SSF47413">
    <property type="entry name" value="lambda repressor-like DNA-binding domains"/>
    <property type="match status" value="1"/>
</dbReference>
<dbReference type="Gene3D" id="3.40.50.2300">
    <property type="match status" value="2"/>
</dbReference>
<proteinExistence type="predicted"/>
<dbReference type="Gene3D" id="1.10.260.40">
    <property type="entry name" value="lambda repressor-like DNA-binding domains"/>
    <property type="match status" value="1"/>
</dbReference>
<dbReference type="Pfam" id="PF13377">
    <property type="entry name" value="Peripla_BP_3"/>
    <property type="match status" value="1"/>
</dbReference>
<dbReference type="PANTHER" id="PTHR30146">
    <property type="entry name" value="LACI-RELATED TRANSCRIPTIONAL REPRESSOR"/>
    <property type="match status" value="1"/>
</dbReference>
<dbReference type="Pfam" id="PF00356">
    <property type="entry name" value="LacI"/>
    <property type="match status" value="1"/>
</dbReference>
<dbReference type="InterPro" id="IPR046335">
    <property type="entry name" value="LacI/GalR-like_sensor"/>
</dbReference>
<evidence type="ECO:0000256" key="3">
    <source>
        <dbReference type="ARBA" id="ARBA00023163"/>
    </source>
</evidence>
<keyword evidence="2 5" id="KW-0238">DNA-binding</keyword>
<evidence type="ECO:0000256" key="1">
    <source>
        <dbReference type="ARBA" id="ARBA00023015"/>
    </source>
</evidence>
<dbReference type="PANTHER" id="PTHR30146:SF109">
    <property type="entry name" value="HTH-TYPE TRANSCRIPTIONAL REGULATOR GALS"/>
    <property type="match status" value="1"/>
</dbReference>
<evidence type="ECO:0000313" key="5">
    <source>
        <dbReference type="EMBL" id="MFA9478068.1"/>
    </source>
</evidence>
<evidence type="ECO:0000259" key="4">
    <source>
        <dbReference type="PROSITE" id="PS50932"/>
    </source>
</evidence>
<reference evidence="5 6" key="1">
    <citation type="submission" date="2024-08" db="EMBL/GenBank/DDBJ databases">
        <title>Whole-genome sequencing of halo(alkali)philic microorganisms from hypersaline lakes.</title>
        <authorList>
            <person name="Sorokin D.Y."/>
            <person name="Merkel A.Y."/>
            <person name="Messina E."/>
            <person name="Yakimov M."/>
        </authorList>
    </citation>
    <scope>NUCLEOTIDE SEQUENCE [LARGE SCALE GENOMIC DNA]</scope>
    <source>
        <strain evidence="5 6">AB-hyl4</strain>
    </source>
</reference>
<dbReference type="SMART" id="SM00354">
    <property type="entry name" value="HTH_LACI"/>
    <property type="match status" value="1"/>
</dbReference>
<accession>A0ABV4U570</accession>
<organism evidence="5 6">
    <name type="scientific">Natronomicrosphaera hydrolytica</name>
    <dbReference type="NCBI Taxonomy" id="3242702"/>
    <lineage>
        <taxon>Bacteria</taxon>
        <taxon>Pseudomonadati</taxon>
        <taxon>Planctomycetota</taxon>
        <taxon>Phycisphaerae</taxon>
        <taxon>Phycisphaerales</taxon>
        <taxon>Phycisphaeraceae</taxon>
        <taxon>Natronomicrosphaera</taxon>
    </lineage>
</organism>
<dbReference type="CDD" id="cd01392">
    <property type="entry name" value="HTH_LacI"/>
    <property type="match status" value="1"/>
</dbReference>
<dbReference type="InterPro" id="IPR028082">
    <property type="entry name" value="Peripla_BP_I"/>
</dbReference>